<keyword evidence="3" id="KW-1185">Reference proteome</keyword>
<name>A0A7G2CFU9_9TRYP</name>
<feature type="region of interest" description="Disordered" evidence="1">
    <location>
        <begin position="278"/>
        <end position="313"/>
    </location>
</feature>
<dbReference type="EMBL" id="LR877153">
    <property type="protein sequence ID" value="CAD2217563.1"/>
    <property type="molecule type" value="Genomic_DNA"/>
</dbReference>
<feature type="compositionally biased region" description="Acidic residues" evidence="1">
    <location>
        <begin position="93"/>
        <end position="110"/>
    </location>
</feature>
<evidence type="ECO:0000313" key="3">
    <source>
        <dbReference type="Proteomes" id="UP000515908"/>
    </source>
</evidence>
<feature type="region of interest" description="Disordered" evidence="1">
    <location>
        <begin position="1"/>
        <end position="37"/>
    </location>
</feature>
<evidence type="ECO:0000256" key="1">
    <source>
        <dbReference type="SAM" id="MobiDB-lite"/>
    </source>
</evidence>
<reference evidence="2 3" key="1">
    <citation type="submission" date="2020-08" db="EMBL/GenBank/DDBJ databases">
        <authorList>
            <person name="Newling K."/>
            <person name="Davey J."/>
            <person name="Forrester S."/>
        </authorList>
    </citation>
    <scope>NUCLEOTIDE SEQUENCE [LARGE SCALE GENOMIC DNA]</scope>
    <source>
        <strain evidence="3">Crithidia deanei Carvalho (ATCC PRA-265)</strain>
    </source>
</reference>
<evidence type="ECO:0000313" key="2">
    <source>
        <dbReference type="EMBL" id="CAD2217563.1"/>
    </source>
</evidence>
<feature type="compositionally biased region" description="Basic and acidic residues" evidence="1">
    <location>
        <begin position="19"/>
        <end position="36"/>
    </location>
</feature>
<organism evidence="2 3">
    <name type="scientific">Angomonas deanei</name>
    <dbReference type="NCBI Taxonomy" id="59799"/>
    <lineage>
        <taxon>Eukaryota</taxon>
        <taxon>Discoba</taxon>
        <taxon>Euglenozoa</taxon>
        <taxon>Kinetoplastea</taxon>
        <taxon>Metakinetoplastina</taxon>
        <taxon>Trypanosomatida</taxon>
        <taxon>Trypanosomatidae</taxon>
        <taxon>Strigomonadinae</taxon>
        <taxon>Angomonas</taxon>
    </lineage>
</organism>
<sequence>MNSVVHLTLPKDSLSGSPLDEKSKNSRSLEKKRESVDMASRCVVVDDAKKTVSLLPTARFLEYREKQRQLVLQERERERQEEAAYFAENDIPAPEEDDDYDPYQEEDEAEEEECQHILSSAPRHMRFDYISISPFLQQVFKTSVEPKIKSLVEFVARTPKPVSDIHELDGSMDFDASFSIMDEVETNISENIKSETFFIYGNNTTTDKEDLFLYLVKNTALYLNEKMKGKDTVGGCHGDGSFSVMDIYEQWGSGDVLDLGDDMHGAGRACHRSQWKAMKNGMARHSTRQSTSSLVSGGSTNSKENDRNNGQDWDGLETLLRSIRAPGCLRDNPEAQEHHRHNSTLVWTFYWTTASYNPLYIPGRGNGGASTPTSLEVSGVNDDGSFVPLTRG</sequence>
<dbReference type="Proteomes" id="UP000515908">
    <property type="component" value="Chromosome 09"/>
</dbReference>
<dbReference type="AlphaFoldDB" id="A0A7G2CFU9"/>
<dbReference type="VEuPathDB" id="TriTrypDB:ADEAN_000504100"/>
<feature type="compositionally biased region" description="Polar residues" evidence="1">
    <location>
        <begin position="288"/>
        <end position="302"/>
    </location>
</feature>
<gene>
    <name evidence="2" type="ORF">ADEAN_000504100</name>
</gene>
<proteinExistence type="predicted"/>
<protein>
    <submittedName>
        <fullName evidence="2">Uncharacterized protein</fullName>
    </submittedName>
</protein>
<feature type="region of interest" description="Disordered" evidence="1">
    <location>
        <begin position="90"/>
        <end position="110"/>
    </location>
</feature>
<accession>A0A7G2CFU9</accession>